<proteinExistence type="predicted"/>
<evidence type="ECO:0000313" key="3">
    <source>
        <dbReference type="Proteomes" id="UP001597545"/>
    </source>
</evidence>
<name>A0ABW5KK18_9SPHI</name>
<dbReference type="Gene3D" id="3.10.450.50">
    <property type="match status" value="1"/>
</dbReference>
<sequence>MSTLLGEYLNSLKIVKDKIRELANVKRPRMNDLNNKETAKPTPEEFYKIIYLAIISAGLPDSEFGNAIETIFPTRPKGSLLIDFKHLPKEIQFLKKYTLRQNEVEEKIGMSENKISRLANEKTKDLLAVELICFIEGLGENVLDTFKRIYGPIETVDSSLPSASILNDRTNKVVQYIAAYNDMKVDNMVENLADHVLFENISNNEVTLSIQGKDAFREQAIEALSYFSEREQAIGSITHTYNSTKIVINYKAIAAMDFPNGLKKGDEISLKGKSIFEFSEDGKIVRLTDIS</sequence>
<organism evidence="2 3">
    <name type="scientific">Sphingobacterium suaedae</name>
    <dbReference type="NCBI Taxonomy" id="1686402"/>
    <lineage>
        <taxon>Bacteria</taxon>
        <taxon>Pseudomonadati</taxon>
        <taxon>Bacteroidota</taxon>
        <taxon>Sphingobacteriia</taxon>
        <taxon>Sphingobacteriales</taxon>
        <taxon>Sphingobacteriaceae</taxon>
        <taxon>Sphingobacterium</taxon>
    </lineage>
</organism>
<evidence type="ECO:0000259" key="1">
    <source>
        <dbReference type="Pfam" id="PF12680"/>
    </source>
</evidence>
<dbReference type="InterPro" id="IPR032710">
    <property type="entry name" value="NTF2-like_dom_sf"/>
</dbReference>
<dbReference type="InterPro" id="IPR037401">
    <property type="entry name" value="SnoaL-like"/>
</dbReference>
<gene>
    <name evidence="2" type="ORF">ACFSR5_15165</name>
</gene>
<dbReference type="Pfam" id="PF12680">
    <property type="entry name" value="SnoaL_2"/>
    <property type="match status" value="1"/>
</dbReference>
<dbReference type="SUPFAM" id="SSF54427">
    <property type="entry name" value="NTF2-like"/>
    <property type="match status" value="1"/>
</dbReference>
<comment type="caution">
    <text evidence="2">The sequence shown here is derived from an EMBL/GenBank/DDBJ whole genome shotgun (WGS) entry which is preliminary data.</text>
</comment>
<reference evidence="3" key="1">
    <citation type="journal article" date="2019" name="Int. J. Syst. Evol. Microbiol.">
        <title>The Global Catalogue of Microorganisms (GCM) 10K type strain sequencing project: providing services to taxonomists for standard genome sequencing and annotation.</title>
        <authorList>
            <consortium name="The Broad Institute Genomics Platform"/>
            <consortium name="The Broad Institute Genome Sequencing Center for Infectious Disease"/>
            <person name="Wu L."/>
            <person name="Ma J."/>
        </authorList>
    </citation>
    <scope>NUCLEOTIDE SEQUENCE [LARGE SCALE GENOMIC DNA]</scope>
    <source>
        <strain evidence="3">KCTC 42662</strain>
    </source>
</reference>
<dbReference type="RefSeq" id="WP_380905307.1">
    <property type="nucleotide sequence ID" value="NZ_JBHUEG010000006.1"/>
</dbReference>
<evidence type="ECO:0000313" key="2">
    <source>
        <dbReference type="EMBL" id="MFD2548989.1"/>
    </source>
</evidence>
<dbReference type="Proteomes" id="UP001597545">
    <property type="component" value="Unassembled WGS sequence"/>
</dbReference>
<accession>A0ABW5KK18</accession>
<protein>
    <submittedName>
        <fullName evidence="2">Nuclear transport factor 2 family protein</fullName>
    </submittedName>
</protein>
<dbReference type="EMBL" id="JBHULR010000007">
    <property type="protein sequence ID" value="MFD2548989.1"/>
    <property type="molecule type" value="Genomic_DNA"/>
</dbReference>
<keyword evidence="3" id="KW-1185">Reference proteome</keyword>
<feature type="domain" description="SnoaL-like" evidence="1">
    <location>
        <begin position="173"/>
        <end position="286"/>
    </location>
</feature>